<dbReference type="GO" id="GO:0005886">
    <property type="term" value="C:plasma membrane"/>
    <property type="evidence" value="ECO:0007669"/>
    <property type="project" value="TreeGrafter"/>
</dbReference>
<dbReference type="VEuPathDB" id="VectorBase:HLOH_056317"/>
<dbReference type="PANTHER" id="PTHR10671:SF82">
    <property type="entry name" value="GH19567P"/>
    <property type="match status" value="1"/>
</dbReference>
<dbReference type="AlphaFoldDB" id="A0A9J6FRC7"/>
<proteinExistence type="predicted"/>
<keyword evidence="2 6" id="KW-0812">Transmembrane</keyword>
<dbReference type="Pfam" id="PF13903">
    <property type="entry name" value="Claudin_2"/>
    <property type="match status" value="1"/>
</dbReference>
<evidence type="ECO:0000256" key="5">
    <source>
        <dbReference type="SAM" id="MobiDB-lite"/>
    </source>
</evidence>
<keyword evidence="3 6" id="KW-1133">Transmembrane helix</keyword>
<evidence type="ECO:0000256" key="3">
    <source>
        <dbReference type="ARBA" id="ARBA00022989"/>
    </source>
</evidence>
<feature type="transmembrane region" description="Helical" evidence="6">
    <location>
        <begin position="45"/>
        <end position="62"/>
    </location>
</feature>
<reference evidence="7 8" key="1">
    <citation type="journal article" date="2020" name="Cell">
        <title>Large-Scale Comparative Analyses of Tick Genomes Elucidate Their Genetic Diversity and Vector Capacities.</title>
        <authorList>
            <consortium name="Tick Genome and Microbiome Consortium (TIGMIC)"/>
            <person name="Jia N."/>
            <person name="Wang J."/>
            <person name="Shi W."/>
            <person name="Du L."/>
            <person name="Sun Y."/>
            <person name="Zhan W."/>
            <person name="Jiang J.F."/>
            <person name="Wang Q."/>
            <person name="Zhang B."/>
            <person name="Ji P."/>
            <person name="Bell-Sakyi L."/>
            <person name="Cui X.M."/>
            <person name="Yuan T.T."/>
            <person name="Jiang B.G."/>
            <person name="Yang W.F."/>
            <person name="Lam T.T."/>
            <person name="Chang Q.C."/>
            <person name="Ding S.J."/>
            <person name="Wang X.J."/>
            <person name="Zhu J.G."/>
            <person name="Ruan X.D."/>
            <person name="Zhao L."/>
            <person name="Wei J.T."/>
            <person name="Ye R.Z."/>
            <person name="Que T.C."/>
            <person name="Du C.H."/>
            <person name="Zhou Y.H."/>
            <person name="Cheng J.X."/>
            <person name="Dai P.F."/>
            <person name="Guo W.B."/>
            <person name="Han X.H."/>
            <person name="Huang E.J."/>
            <person name="Li L.F."/>
            <person name="Wei W."/>
            <person name="Gao Y.C."/>
            <person name="Liu J.Z."/>
            <person name="Shao H.Z."/>
            <person name="Wang X."/>
            <person name="Wang C.C."/>
            <person name="Yang T.C."/>
            <person name="Huo Q.B."/>
            <person name="Li W."/>
            <person name="Chen H.Y."/>
            <person name="Chen S.E."/>
            <person name="Zhou L.G."/>
            <person name="Ni X.B."/>
            <person name="Tian J.H."/>
            <person name="Sheng Y."/>
            <person name="Liu T."/>
            <person name="Pan Y.S."/>
            <person name="Xia L.Y."/>
            <person name="Li J."/>
            <person name="Zhao F."/>
            <person name="Cao W.C."/>
        </authorList>
    </citation>
    <scope>NUCLEOTIDE SEQUENCE [LARGE SCALE GENOMIC DNA]</scope>
    <source>
        <strain evidence="7">HaeL-2018</strain>
    </source>
</reference>
<dbReference type="InterPro" id="IPR004031">
    <property type="entry name" value="PMP22/EMP/MP20/Claudin"/>
</dbReference>
<dbReference type="FunFam" id="1.20.140.150:FF:000054">
    <property type="entry name" value="Protein CBG14510"/>
    <property type="match status" value="1"/>
</dbReference>
<feature type="transmembrane region" description="Helical" evidence="6">
    <location>
        <begin position="148"/>
        <end position="168"/>
    </location>
</feature>
<sequence>MGPSKKSRGGNRKTSRRSTRKRHFEEAAVGPDEDPKAALQSERRALLWATLAALLGFFMWIICIGTEQWVTVTAPSSGPVYVNRTKTFFLYANMGLFRMCRTSAPAMPNGLPGVEESSCFFFSVFPSEHDIRHNMEIDRTILEYTRSEVAFCTLSMTLLLMGIGFSVYTFKEHRYMFKRLAGGVHFISAGVIMVVMEVENNSATYEERYLTSRLPKGCRWAFGFSYYFAWITFALYVAVGITFILCSRKRKSLSGEVEDDDPQIIGRTDAEPLKYEDDGDAGERRGQDARGVTDIPGS</sequence>
<feature type="transmembrane region" description="Helical" evidence="6">
    <location>
        <begin position="180"/>
        <end position="198"/>
    </location>
</feature>
<dbReference type="EMBL" id="JABSTR010000003">
    <property type="protein sequence ID" value="KAH9365323.1"/>
    <property type="molecule type" value="Genomic_DNA"/>
</dbReference>
<feature type="compositionally biased region" description="Basic and acidic residues" evidence="5">
    <location>
        <begin position="268"/>
        <end position="288"/>
    </location>
</feature>
<comment type="subcellular location">
    <subcellularLocation>
        <location evidence="1">Membrane</location>
        <topology evidence="1">Multi-pass membrane protein</topology>
    </subcellularLocation>
</comment>
<evidence type="ECO:0000256" key="2">
    <source>
        <dbReference type="ARBA" id="ARBA00022692"/>
    </source>
</evidence>
<dbReference type="Proteomes" id="UP000821853">
    <property type="component" value="Unassembled WGS sequence"/>
</dbReference>
<organism evidence="7 8">
    <name type="scientific">Haemaphysalis longicornis</name>
    <name type="common">Bush tick</name>
    <dbReference type="NCBI Taxonomy" id="44386"/>
    <lineage>
        <taxon>Eukaryota</taxon>
        <taxon>Metazoa</taxon>
        <taxon>Ecdysozoa</taxon>
        <taxon>Arthropoda</taxon>
        <taxon>Chelicerata</taxon>
        <taxon>Arachnida</taxon>
        <taxon>Acari</taxon>
        <taxon>Parasitiformes</taxon>
        <taxon>Ixodida</taxon>
        <taxon>Ixodoidea</taxon>
        <taxon>Ixodidae</taxon>
        <taxon>Haemaphysalinae</taxon>
        <taxon>Haemaphysalis</taxon>
    </lineage>
</organism>
<evidence type="ECO:0000256" key="6">
    <source>
        <dbReference type="SAM" id="Phobius"/>
    </source>
</evidence>
<feature type="transmembrane region" description="Helical" evidence="6">
    <location>
        <begin position="224"/>
        <end position="246"/>
    </location>
</feature>
<keyword evidence="4 6" id="KW-0472">Membrane</keyword>
<feature type="region of interest" description="Disordered" evidence="5">
    <location>
        <begin position="1"/>
        <end position="36"/>
    </location>
</feature>
<gene>
    <name evidence="7" type="ORF">HPB48_007589</name>
</gene>
<protein>
    <submittedName>
        <fullName evidence="7">Uncharacterized protein</fullName>
    </submittedName>
</protein>
<dbReference type="OMA" id="FYHHRYM"/>
<evidence type="ECO:0000313" key="7">
    <source>
        <dbReference type="EMBL" id="KAH9365323.1"/>
    </source>
</evidence>
<dbReference type="OrthoDB" id="5917530at2759"/>
<evidence type="ECO:0000256" key="1">
    <source>
        <dbReference type="ARBA" id="ARBA00004141"/>
    </source>
</evidence>
<comment type="caution">
    <text evidence="7">The sequence shown here is derived from an EMBL/GenBank/DDBJ whole genome shotgun (WGS) entry which is preliminary data.</text>
</comment>
<name>A0A9J6FRC7_HAELO</name>
<feature type="compositionally biased region" description="Basic residues" evidence="5">
    <location>
        <begin position="1"/>
        <end position="22"/>
    </location>
</feature>
<accession>A0A9J6FRC7</accession>
<dbReference type="InterPro" id="IPR050579">
    <property type="entry name" value="PMP-22/EMP/MP20-like"/>
</dbReference>
<evidence type="ECO:0000313" key="8">
    <source>
        <dbReference type="Proteomes" id="UP000821853"/>
    </source>
</evidence>
<feature type="region of interest" description="Disordered" evidence="5">
    <location>
        <begin position="255"/>
        <end position="298"/>
    </location>
</feature>
<dbReference type="Gene3D" id="1.20.140.150">
    <property type="match status" value="1"/>
</dbReference>
<keyword evidence="8" id="KW-1185">Reference proteome</keyword>
<dbReference type="PANTHER" id="PTHR10671">
    <property type="entry name" value="EPITHELIAL MEMBRANE PROTEIN-RELATED"/>
    <property type="match status" value="1"/>
</dbReference>
<evidence type="ECO:0000256" key="4">
    <source>
        <dbReference type="ARBA" id="ARBA00023136"/>
    </source>
</evidence>